<dbReference type="InterPro" id="IPR004263">
    <property type="entry name" value="Exostosin"/>
</dbReference>
<reference evidence="7 8" key="2">
    <citation type="submission" date="2018-11" db="EMBL/GenBank/DDBJ databases">
        <authorList>
            <consortium name="Pathogen Informatics"/>
        </authorList>
    </citation>
    <scope>NUCLEOTIDE SEQUENCE [LARGE SCALE GENOMIC DNA]</scope>
</reference>
<evidence type="ECO:0000313" key="8">
    <source>
        <dbReference type="Proteomes" id="UP000280834"/>
    </source>
</evidence>
<evidence type="ECO:0000259" key="6">
    <source>
        <dbReference type="Pfam" id="PF09258"/>
    </source>
</evidence>
<dbReference type="InterPro" id="IPR015338">
    <property type="entry name" value="GT64_dom"/>
</dbReference>
<keyword evidence="8" id="KW-1185">Reference proteome</keyword>
<protein>
    <submittedName>
        <fullName evidence="9">Glyco_transf_64 domain-containing protein</fullName>
    </submittedName>
</protein>
<accession>A0A0R3QF69</accession>
<feature type="domain" description="Glycosyl transferase 64" evidence="6">
    <location>
        <begin position="2"/>
        <end position="106"/>
    </location>
</feature>
<organism evidence="9">
    <name type="scientific">Brugia timori</name>
    <dbReference type="NCBI Taxonomy" id="42155"/>
    <lineage>
        <taxon>Eukaryota</taxon>
        <taxon>Metazoa</taxon>
        <taxon>Ecdysozoa</taxon>
        <taxon>Nematoda</taxon>
        <taxon>Chromadorea</taxon>
        <taxon>Rhabditida</taxon>
        <taxon>Spirurina</taxon>
        <taxon>Spiruromorpha</taxon>
        <taxon>Filarioidea</taxon>
        <taxon>Onchocercidae</taxon>
        <taxon>Brugia</taxon>
    </lineage>
</organism>
<dbReference type="Pfam" id="PF09258">
    <property type="entry name" value="Glyco_transf_64"/>
    <property type="match status" value="1"/>
</dbReference>
<sequence>MLSNRFIMFSEITTDAIFSLDEDTVAMNIDEIEFGYQTWRENPDRLVGFLPRAAVFNESTRLYEYHTEWANSMNIILMGAAFYHKYYGMLYHELLPSEIIEYVEKNR</sequence>
<evidence type="ECO:0000313" key="9">
    <source>
        <dbReference type="WBParaSite" id="BTMF_0000501301-mRNA-1"/>
    </source>
</evidence>
<evidence type="ECO:0000256" key="4">
    <source>
        <dbReference type="ARBA" id="ARBA00023136"/>
    </source>
</evidence>
<proteinExistence type="inferred from homology"/>
<gene>
    <name evidence="7" type="ORF">BTMF_LOCUS4303</name>
</gene>
<keyword evidence="5" id="KW-1015">Disulfide bond</keyword>
<dbReference type="AlphaFoldDB" id="A0A0R3QF69"/>
<dbReference type="GO" id="GO:1901135">
    <property type="term" value="P:carbohydrate derivative metabolic process"/>
    <property type="evidence" value="ECO:0007669"/>
    <property type="project" value="UniProtKB-ARBA"/>
</dbReference>
<dbReference type="PANTHER" id="PTHR48261:SF2">
    <property type="entry name" value="ACETYLGLUCOSAMINYLTRANSFERASE"/>
    <property type="match status" value="1"/>
</dbReference>
<comment type="similarity">
    <text evidence="2">Belongs to the glycosyltransferase 47 family.</text>
</comment>
<dbReference type="InterPro" id="IPR029044">
    <property type="entry name" value="Nucleotide-diphossugar_trans"/>
</dbReference>
<evidence type="ECO:0000256" key="1">
    <source>
        <dbReference type="ARBA" id="ARBA00004648"/>
    </source>
</evidence>
<name>A0A0R3QF69_9BILA</name>
<dbReference type="STRING" id="42155.A0A0R3QF69"/>
<keyword evidence="3" id="KW-0808">Transferase</keyword>
<dbReference type="GO" id="GO:0005789">
    <property type="term" value="C:endoplasmic reticulum membrane"/>
    <property type="evidence" value="ECO:0007669"/>
    <property type="project" value="UniProtKB-SubCell"/>
</dbReference>
<evidence type="ECO:0000256" key="3">
    <source>
        <dbReference type="ARBA" id="ARBA00022679"/>
    </source>
</evidence>
<reference evidence="9" key="1">
    <citation type="submission" date="2017-02" db="UniProtKB">
        <authorList>
            <consortium name="WormBaseParasite"/>
        </authorList>
    </citation>
    <scope>IDENTIFICATION</scope>
</reference>
<evidence type="ECO:0000256" key="2">
    <source>
        <dbReference type="ARBA" id="ARBA00010271"/>
    </source>
</evidence>
<dbReference type="WBParaSite" id="BTMF_0000501301-mRNA-1">
    <property type="protein sequence ID" value="BTMF_0000501301-mRNA-1"/>
    <property type="gene ID" value="BTMF_0000501301"/>
</dbReference>
<dbReference type="Proteomes" id="UP000280834">
    <property type="component" value="Unassembled WGS sequence"/>
</dbReference>
<evidence type="ECO:0000313" key="7">
    <source>
        <dbReference type="EMBL" id="VDO16515.1"/>
    </source>
</evidence>
<dbReference type="GO" id="GO:0016757">
    <property type="term" value="F:glycosyltransferase activity"/>
    <property type="evidence" value="ECO:0007669"/>
    <property type="project" value="InterPro"/>
</dbReference>
<evidence type="ECO:0000256" key="5">
    <source>
        <dbReference type="ARBA" id="ARBA00023157"/>
    </source>
</evidence>
<dbReference type="EMBL" id="UZAG01004197">
    <property type="protein sequence ID" value="VDO16515.1"/>
    <property type="molecule type" value="Genomic_DNA"/>
</dbReference>
<comment type="subcellular location">
    <subcellularLocation>
        <location evidence="1">Endoplasmic reticulum membrane</location>
        <topology evidence="1">Single-pass type II membrane protein</topology>
    </subcellularLocation>
</comment>
<dbReference type="Gene3D" id="3.90.550.10">
    <property type="entry name" value="Spore Coat Polysaccharide Biosynthesis Protein SpsA, Chain A"/>
    <property type="match status" value="1"/>
</dbReference>
<dbReference type="PANTHER" id="PTHR48261">
    <property type="entry name" value="ACETYLGLUCOSAMINYLTRANSFERASE"/>
    <property type="match status" value="1"/>
</dbReference>
<keyword evidence="4" id="KW-0472">Membrane</keyword>